<reference evidence="2" key="1">
    <citation type="submission" date="2020-12" db="EMBL/GenBank/DDBJ databases">
        <title>Genome sequencing of genetic groups of Flavobacterium columnare.</title>
        <authorList>
            <person name="Waldbieser G.C."/>
            <person name="Griffin M.J."/>
            <person name="LaFrentz B.R."/>
        </authorList>
    </citation>
    <scope>NUCLEOTIDE SEQUENCE</scope>
    <source>
        <strain evidence="2">90-106</strain>
    </source>
</reference>
<dbReference type="InterPro" id="IPR035386">
    <property type="entry name" value="Arm-DNA-bind_5"/>
</dbReference>
<evidence type="ECO:0000313" key="2">
    <source>
        <dbReference type="EMBL" id="QYS89652.1"/>
    </source>
</evidence>
<evidence type="ECO:0000259" key="1">
    <source>
        <dbReference type="Pfam" id="PF17293"/>
    </source>
</evidence>
<dbReference type="KEGG" id="fdv:JJC05_05160"/>
<name>A0A8G0KWA3_9FLAO</name>
<protein>
    <recommendedName>
        <fullName evidence="1">Arm DNA-binding domain-containing protein</fullName>
    </recommendedName>
</protein>
<dbReference type="Proteomes" id="UP000824721">
    <property type="component" value="Chromosome"/>
</dbReference>
<proteinExistence type="predicted"/>
<accession>A0A8G0KWA3</accession>
<dbReference type="EMBL" id="CP067378">
    <property type="protein sequence ID" value="QYS89652.1"/>
    <property type="molecule type" value="Genomic_DNA"/>
</dbReference>
<feature type="domain" description="Arm DNA-binding" evidence="1">
    <location>
        <begin position="9"/>
        <end position="79"/>
    </location>
</feature>
<gene>
    <name evidence="2" type="ORF">JJC05_05160</name>
</gene>
<organism evidence="2">
    <name type="scientific">Flavobacterium columnare</name>
    <dbReference type="NCBI Taxonomy" id="996"/>
    <lineage>
        <taxon>Bacteria</taxon>
        <taxon>Pseudomonadati</taxon>
        <taxon>Bacteroidota</taxon>
        <taxon>Flavobacteriia</taxon>
        <taxon>Flavobacteriales</taxon>
        <taxon>Flavobacteriaceae</taxon>
        <taxon>Flavobacterium</taxon>
    </lineage>
</organism>
<sequence length="82" mass="9494">MNAKISTLFFVKNTKVNSKGEVPIYLRVTVNGNRFETSTNKFVEISKWSSTLKRIKGNSEEARSINEYLKIFESKVFETQKI</sequence>
<dbReference type="AlphaFoldDB" id="A0A8G0KWA3"/>
<dbReference type="Pfam" id="PF17293">
    <property type="entry name" value="Arm-DNA-bind_5"/>
    <property type="match status" value="1"/>
</dbReference>